<protein>
    <recommendedName>
        <fullName evidence="11">EGF-like domain-containing protein</fullName>
    </recommendedName>
</protein>
<proteinExistence type="predicted"/>
<keyword evidence="5" id="KW-0732">Signal</keyword>
<dbReference type="InterPro" id="IPR000152">
    <property type="entry name" value="EGF-type_Asp/Asn_hydroxyl_site"/>
</dbReference>
<feature type="domain" description="EGF-like" evidence="11">
    <location>
        <begin position="141"/>
        <end position="179"/>
    </location>
</feature>
<dbReference type="InterPro" id="IPR001881">
    <property type="entry name" value="EGF-like_Ca-bd_dom"/>
</dbReference>
<keyword evidence="9" id="KW-0325">Glycoprotein</keyword>
<evidence type="ECO:0000259" key="11">
    <source>
        <dbReference type="PROSITE" id="PS50026"/>
    </source>
</evidence>
<evidence type="ECO:0000256" key="1">
    <source>
        <dbReference type="ARBA" id="ARBA00004498"/>
    </source>
</evidence>
<evidence type="ECO:0000313" key="12">
    <source>
        <dbReference type="Ensembl" id="ENSAPLP00020013902.1"/>
    </source>
</evidence>
<evidence type="ECO:0000256" key="10">
    <source>
        <dbReference type="PROSITE-ProRule" id="PRU00076"/>
    </source>
</evidence>
<dbReference type="Ensembl" id="ENSAPLT00020014971.1">
    <property type="protein sequence ID" value="ENSAPLP00020013902.1"/>
    <property type="gene ID" value="ENSAPLG00020010127.1"/>
</dbReference>
<evidence type="ECO:0000256" key="9">
    <source>
        <dbReference type="ARBA" id="ARBA00023180"/>
    </source>
</evidence>
<evidence type="ECO:0000256" key="7">
    <source>
        <dbReference type="ARBA" id="ARBA00022837"/>
    </source>
</evidence>
<dbReference type="SUPFAM" id="SSF54511">
    <property type="entry name" value="GFP-like"/>
    <property type="match status" value="1"/>
</dbReference>
<keyword evidence="7" id="KW-0106">Calcium</keyword>
<reference evidence="12" key="1">
    <citation type="submission" date="2019-08" db="EMBL/GenBank/DDBJ databases">
        <title>Three high-quality genomes provides insights into domestication of ducks.</title>
        <authorList>
            <person name="Hou Z.C."/>
            <person name="Zhu F."/>
            <person name="Yin Z.T."/>
            <person name="Zhang F."/>
        </authorList>
    </citation>
    <scope>NUCLEOTIDE SEQUENCE [LARGE SCALE GENOMIC DNA]</scope>
</reference>
<dbReference type="Pfam" id="PF07645">
    <property type="entry name" value="EGF_CA"/>
    <property type="match status" value="3"/>
</dbReference>
<dbReference type="PANTHER" id="PTHR24034">
    <property type="entry name" value="EGF-LIKE DOMAIN-CONTAINING PROTEIN"/>
    <property type="match status" value="1"/>
</dbReference>
<dbReference type="SMART" id="SM00181">
    <property type="entry name" value="EGF"/>
    <property type="match status" value="3"/>
</dbReference>
<comment type="caution">
    <text evidence="10">Lacks conserved residue(s) required for the propagation of feature annotation.</text>
</comment>
<feature type="disulfide bond" evidence="10">
    <location>
        <begin position="218"/>
        <end position="228"/>
    </location>
</feature>
<keyword evidence="4 10" id="KW-0245">EGF-like domain</keyword>
<dbReference type="InterPro" id="IPR006605">
    <property type="entry name" value="G2_nidogen/fibulin_G2F"/>
</dbReference>
<evidence type="ECO:0000256" key="3">
    <source>
        <dbReference type="ARBA" id="ARBA00022530"/>
    </source>
</evidence>
<reference evidence="12" key="3">
    <citation type="submission" date="2025-09" db="UniProtKB">
        <authorList>
            <consortium name="Ensembl"/>
        </authorList>
    </citation>
    <scope>IDENTIFICATION</scope>
</reference>
<dbReference type="AlphaFoldDB" id="A0A8B9T0U4"/>
<dbReference type="SMART" id="SM00179">
    <property type="entry name" value="EGF_CA"/>
    <property type="match status" value="3"/>
</dbReference>
<dbReference type="Gene3D" id="2.10.25.10">
    <property type="entry name" value="Laminin"/>
    <property type="match status" value="2"/>
</dbReference>
<evidence type="ECO:0000256" key="8">
    <source>
        <dbReference type="ARBA" id="ARBA00023157"/>
    </source>
</evidence>
<comment type="subcellular location">
    <subcellularLocation>
        <location evidence="1">Secreted</location>
        <location evidence="1">Extracellular space</location>
        <location evidence="1">Extracellular matrix</location>
    </subcellularLocation>
</comment>
<dbReference type="InterPro" id="IPR049883">
    <property type="entry name" value="NOTCH1_EGF-like"/>
</dbReference>
<evidence type="ECO:0000256" key="6">
    <source>
        <dbReference type="ARBA" id="ARBA00022737"/>
    </source>
</evidence>
<dbReference type="CDD" id="cd00054">
    <property type="entry name" value="EGF_CA"/>
    <property type="match status" value="3"/>
</dbReference>
<dbReference type="FunFam" id="2.10.25.10:FF:000210">
    <property type="entry name" value="Hemicentin 1"/>
    <property type="match status" value="1"/>
</dbReference>
<name>A0A8B9T0U4_ANAPL</name>
<sequence length="420" mass="44362">MYSKEHPESSTPLLRCRLWGAGGIRLGAPRGGCWLHGDIFFPTPGSLMRVLVTLMAPVYWSFAHTSGDVPGGILLARGTFRHESQVEFGTGEGCSACGSPAVTSLCEKGQGQCLLLPGFSIPVPNAPSPWPPGAEPGALLDINECAEGSHACRYNQICENTVGTHRCVCPRGYRSLGAAWPCLGTSPAPPGHVPVPLPAPFPHHVPPSLFAPSDINECLHFPPPCHQCRNGEGSYRCVCPPGYRLLPDGKSCQGTQGFSPSPLPTPALLADVDECGEGTLQCASGQLCFNTRGGARCEDTPCPDGYWVCFSHCAPDCGADGPAVLRHILLPLPLGVPAGRDVLRLSPGSALGARTLFSLLEQDGGSPFALRAEQGRGVIATLRPLHAPGTHRLRVQALTPGARHGRSIFLIIISISPYPY</sequence>
<dbReference type="GO" id="GO:0005509">
    <property type="term" value="F:calcium ion binding"/>
    <property type="evidence" value="ECO:0007669"/>
    <property type="project" value="InterPro"/>
</dbReference>
<keyword evidence="3" id="KW-0272">Extracellular matrix</keyword>
<dbReference type="Pfam" id="PF07474">
    <property type="entry name" value="G2F"/>
    <property type="match status" value="1"/>
</dbReference>
<dbReference type="Proteomes" id="UP000694400">
    <property type="component" value="Chromosome 19"/>
</dbReference>
<dbReference type="SUPFAM" id="SSF57196">
    <property type="entry name" value="EGF/Laminin"/>
    <property type="match status" value="2"/>
</dbReference>
<organism evidence="12 13">
    <name type="scientific">Anas platyrhynchos</name>
    <name type="common">Mallard</name>
    <name type="synonym">Anas boschas</name>
    <dbReference type="NCBI Taxonomy" id="8839"/>
    <lineage>
        <taxon>Eukaryota</taxon>
        <taxon>Metazoa</taxon>
        <taxon>Chordata</taxon>
        <taxon>Craniata</taxon>
        <taxon>Vertebrata</taxon>
        <taxon>Euteleostomi</taxon>
        <taxon>Archelosauria</taxon>
        <taxon>Archosauria</taxon>
        <taxon>Dinosauria</taxon>
        <taxon>Saurischia</taxon>
        <taxon>Theropoda</taxon>
        <taxon>Coelurosauria</taxon>
        <taxon>Aves</taxon>
        <taxon>Neognathae</taxon>
        <taxon>Galloanserae</taxon>
        <taxon>Anseriformes</taxon>
        <taxon>Anatidae</taxon>
        <taxon>Anatinae</taxon>
        <taxon>Anas</taxon>
    </lineage>
</organism>
<evidence type="ECO:0000256" key="2">
    <source>
        <dbReference type="ARBA" id="ARBA00022525"/>
    </source>
</evidence>
<dbReference type="InterPro" id="IPR050751">
    <property type="entry name" value="ECM_structural_protein"/>
</dbReference>
<dbReference type="InterPro" id="IPR000742">
    <property type="entry name" value="EGF"/>
</dbReference>
<dbReference type="FunFam" id="2.10.25.10:FF:000017">
    <property type="entry name" value="latent-transforming growth factor beta-binding protein 4 isoform X1"/>
    <property type="match status" value="1"/>
</dbReference>
<dbReference type="Gene3D" id="2.40.155.10">
    <property type="entry name" value="Green fluorescent protein"/>
    <property type="match status" value="1"/>
</dbReference>
<dbReference type="PROSITE" id="PS01186">
    <property type="entry name" value="EGF_2"/>
    <property type="match status" value="1"/>
</dbReference>
<keyword evidence="6" id="KW-0677">Repeat</keyword>
<feature type="domain" description="EGF-like" evidence="11">
    <location>
        <begin position="214"/>
        <end position="253"/>
    </location>
</feature>
<evidence type="ECO:0000313" key="13">
    <source>
        <dbReference type="Proteomes" id="UP000694400"/>
    </source>
</evidence>
<evidence type="ECO:0000256" key="5">
    <source>
        <dbReference type="ARBA" id="ARBA00022729"/>
    </source>
</evidence>
<dbReference type="PANTHER" id="PTHR24034:SF209">
    <property type="entry name" value="EGF-LIKE DOMAIN-CONTAINING PROTEIN"/>
    <property type="match status" value="1"/>
</dbReference>
<dbReference type="PROSITE" id="PS00010">
    <property type="entry name" value="ASX_HYDROXYL"/>
    <property type="match status" value="1"/>
</dbReference>
<evidence type="ECO:0000256" key="4">
    <source>
        <dbReference type="ARBA" id="ARBA00022536"/>
    </source>
</evidence>
<keyword evidence="8 10" id="KW-1015">Disulfide bond</keyword>
<dbReference type="InterPro" id="IPR009017">
    <property type="entry name" value="GFP"/>
</dbReference>
<reference evidence="12" key="2">
    <citation type="submission" date="2025-08" db="UniProtKB">
        <authorList>
            <consortium name="Ensembl"/>
        </authorList>
    </citation>
    <scope>IDENTIFICATION</scope>
</reference>
<dbReference type="PROSITE" id="PS50026">
    <property type="entry name" value="EGF_3"/>
    <property type="match status" value="2"/>
</dbReference>
<accession>A0A8B9T0U4</accession>
<keyword evidence="2" id="KW-0964">Secreted</keyword>